<dbReference type="InterPro" id="IPR013815">
    <property type="entry name" value="ATP_grasp_subdomain_1"/>
</dbReference>
<dbReference type="PROSITE" id="PS00866">
    <property type="entry name" value="CPSASE_1"/>
    <property type="match status" value="1"/>
</dbReference>
<dbReference type="STRING" id="463040.CAL15_20960"/>
<evidence type="ECO:0000256" key="14">
    <source>
        <dbReference type="ARBA" id="ARBA00023160"/>
    </source>
</evidence>
<dbReference type="SUPFAM" id="SSF51246">
    <property type="entry name" value="Rudiment single hybrid motif"/>
    <property type="match status" value="1"/>
</dbReference>
<dbReference type="InterPro" id="IPR016185">
    <property type="entry name" value="PreATP-grasp_dom_sf"/>
</dbReference>
<dbReference type="Pfam" id="PF02785">
    <property type="entry name" value="Biotin_carb_C"/>
    <property type="match status" value="1"/>
</dbReference>
<dbReference type="PROSITE" id="PS00867">
    <property type="entry name" value="CPSASE_2"/>
    <property type="match status" value="1"/>
</dbReference>
<proteinExistence type="predicted"/>
<dbReference type="InterPro" id="IPR005481">
    <property type="entry name" value="BC-like_N"/>
</dbReference>
<reference evidence="22 23" key="1">
    <citation type="submission" date="2017-05" db="EMBL/GenBank/DDBJ databases">
        <title>Complete and WGS of Bordetella genogroups.</title>
        <authorList>
            <person name="Spilker T."/>
            <person name="LiPuma J."/>
        </authorList>
    </citation>
    <scope>NUCLEOTIDE SEQUENCE [LARGE SCALE GENOMIC DNA]</scope>
    <source>
        <strain evidence="22 23">AU7206</strain>
    </source>
</reference>
<keyword evidence="15 19" id="KW-0092">Biotin</keyword>
<dbReference type="GO" id="GO:0046872">
    <property type="term" value="F:metal ion binding"/>
    <property type="evidence" value="ECO:0007669"/>
    <property type="project" value="UniProtKB-KW"/>
</dbReference>
<dbReference type="InterPro" id="IPR011761">
    <property type="entry name" value="ATP-grasp"/>
</dbReference>
<evidence type="ECO:0000256" key="6">
    <source>
        <dbReference type="ARBA" id="ARBA00022516"/>
    </source>
</evidence>
<organism evidence="22 23">
    <name type="scientific">Bordetella genomosp. 13</name>
    <dbReference type="NCBI Taxonomy" id="463040"/>
    <lineage>
        <taxon>Bacteria</taxon>
        <taxon>Pseudomonadati</taxon>
        <taxon>Pseudomonadota</taxon>
        <taxon>Betaproteobacteria</taxon>
        <taxon>Burkholderiales</taxon>
        <taxon>Alcaligenaceae</taxon>
        <taxon>Bordetella</taxon>
    </lineage>
</organism>
<keyword evidence="13 19" id="KW-0443">Lipid metabolism</keyword>
<evidence type="ECO:0000256" key="16">
    <source>
        <dbReference type="ARBA" id="ARBA00033786"/>
    </source>
</evidence>
<sequence>MFEKILIANRGEIALRIQRACRELGIKTVVVHSEADRDAKYVRLADESVCIGPAPSRESYLNMPAIISAAEVTDSEAIHPGYGFLSENADFAERVEKSGFVFIGPRPETIRLMGDKVSAKRAMIEAGVPVVPGSEGALPEDPQEILRIAREVGYPVIIKAAGGGGGRGMRVVYTEAALLNAVNMTRSEAGAAFNNPEVYMEKFLENPRHVEIQVLADGGRNAVWLGERDCSMQRRHQKVIEEAPAPGITRRLIERIGDRCADACRKMGYRGAGTFEFLYENGEFYFIEMNTRIQVEHPVTELITGIDLVQQQILIAAGEKFTLRQRDIALKGHAIECRINAEDPFRFVPSPGRITNWHTPGGPGVRIDSHAFNGYFVPPNYDSMIAKVITYGDTREQALARMRTALSEMVVEGISTNIPLHRELMQDARFIEGGTSIHYLENKLAQRP</sequence>
<evidence type="ECO:0000256" key="8">
    <source>
        <dbReference type="ARBA" id="ARBA00022723"/>
    </source>
</evidence>
<keyword evidence="6 19" id="KW-0444">Lipid biosynthesis</keyword>
<keyword evidence="12" id="KW-0460">Magnesium</keyword>
<dbReference type="InterPro" id="IPR011054">
    <property type="entry name" value="Rudment_hybrid_motif"/>
</dbReference>
<keyword evidence="11 18" id="KW-0067">ATP-binding</keyword>
<dbReference type="GO" id="GO:0005524">
    <property type="term" value="F:ATP binding"/>
    <property type="evidence" value="ECO:0007669"/>
    <property type="project" value="UniProtKB-UniRule"/>
</dbReference>
<dbReference type="OrthoDB" id="9803706at2"/>
<dbReference type="InterPro" id="IPR051602">
    <property type="entry name" value="ACC_Biotin_Carboxylase"/>
</dbReference>
<dbReference type="Proteomes" id="UP000194161">
    <property type="component" value="Chromosome"/>
</dbReference>
<dbReference type="EMBL" id="CP021111">
    <property type="protein sequence ID" value="ARP96615.1"/>
    <property type="molecule type" value="Genomic_DNA"/>
</dbReference>
<comment type="pathway">
    <text evidence="2 19">Lipid metabolism; malonyl-CoA biosynthesis; malonyl-CoA from acetyl-CoA: step 1/1.</text>
</comment>
<dbReference type="SUPFAM" id="SSF52440">
    <property type="entry name" value="PreATP-grasp domain"/>
    <property type="match status" value="1"/>
</dbReference>
<comment type="catalytic activity">
    <reaction evidence="17 19">
        <text>N(6)-biotinyl-L-lysyl-[protein] + hydrogencarbonate + ATP = N(6)-carboxybiotinyl-L-lysyl-[protein] + ADP + phosphate + H(+)</text>
        <dbReference type="Rhea" id="RHEA:13501"/>
        <dbReference type="Rhea" id="RHEA-COMP:10505"/>
        <dbReference type="Rhea" id="RHEA-COMP:10506"/>
        <dbReference type="ChEBI" id="CHEBI:15378"/>
        <dbReference type="ChEBI" id="CHEBI:17544"/>
        <dbReference type="ChEBI" id="CHEBI:30616"/>
        <dbReference type="ChEBI" id="CHEBI:43474"/>
        <dbReference type="ChEBI" id="CHEBI:83144"/>
        <dbReference type="ChEBI" id="CHEBI:83145"/>
        <dbReference type="ChEBI" id="CHEBI:456216"/>
        <dbReference type="EC" id="6.3.4.14"/>
    </reaction>
</comment>
<dbReference type="SUPFAM" id="SSF56059">
    <property type="entry name" value="Glutathione synthetase ATP-binding domain-like"/>
    <property type="match status" value="1"/>
</dbReference>
<keyword evidence="10 19" id="KW-0276">Fatty acid metabolism</keyword>
<dbReference type="InterPro" id="IPR011764">
    <property type="entry name" value="Biotin_carboxylation_dom"/>
</dbReference>
<dbReference type="InterPro" id="IPR005482">
    <property type="entry name" value="Biotin_COase_C"/>
</dbReference>
<feature type="domain" description="ATP-grasp" evidence="20">
    <location>
        <begin position="120"/>
        <end position="317"/>
    </location>
</feature>
<dbReference type="GO" id="GO:0004075">
    <property type="term" value="F:biotin carboxylase activity"/>
    <property type="evidence" value="ECO:0007669"/>
    <property type="project" value="UniProtKB-EC"/>
</dbReference>
<dbReference type="Pfam" id="PF02786">
    <property type="entry name" value="CPSase_L_D2"/>
    <property type="match status" value="1"/>
</dbReference>
<evidence type="ECO:0000256" key="13">
    <source>
        <dbReference type="ARBA" id="ARBA00023098"/>
    </source>
</evidence>
<evidence type="ECO:0000259" key="21">
    <source>
        <dbReference type="PROSITE" id="PS50979"/>
    </source>
</evidence>
<dbReference type="KEGG" id="bgm:CAL15_20960"/>
<dbReference type="PROSITE" id="PS50975">
    <property type="entry name" value="ATP_GRASP"/>
    <property type="match status" value="1"/>
</dbReference>
<evidence type="ECO:0000256" key="4">
    <source>
        <dbReference type="ARBA" id="ARBA00013263"/>
    </source>
</evidence>
<evidence type="ECO:0000256" key="7">
    <source>
        <dbReference type="ARBA" id="ARBA00022598"/>
    </source>
</evidence>
<evidence type="ECO:0000256" key="15">
    <source>
        <dbReference type="ARBA" id="ARBA00023267"/>
    </source>
</evidence>
<comment type="subunit">
    <text evidence="3 19">Acetyl-CoA carboxylase is a heterohexamer of biotin carboxyl carrier protein, biotin carboxylase and the two subunits of carboxyl transferase in a 2:2 complex.</text>
</comment>
<evidence type="ECO:0000256" key="3">
    <source>
        <dbReference type="ARBA" id="ARBA00011750"/>
    </source>
</evidence>
<accession>A0A1W6ZH75</accession>
<evidence type="ECO:0000256" key="2">
    <source>
        <dbReference type="ARBA" id="ARBA00004956"/>
    </source>
</evidence>
<name>A0A1W6ZH75_9BORD</name>
<dbReference type="InterPro" id="IPR005479">
    <property type="entry name" value="CPAse_ATP-bd"/>
</dbReference>
<dbReference type="PANTHER" id="PTHR48095:SF2">
    <property type="entry name" value="BIOTIN CARBOXYLASE, CHLOROPLASTIC"/>
    <property type="match status" value="1"/>
</dbReference>
<evidence type="ECO:0000259" key="20">
    <source>
        <dbReference type="PROSITE" id="PS50975"/>
    </source>
</evidence>
<dbReference type="AlphaFoldDB" id="A0A1W6ZH75"/>
<protein>
    <recommendedName>
        <fullName evidence="5 19">Biotin carboxylase</fullName>
        <ecNumber evidence="4 19">6.3.4.14</ecNumber>
    </recommendedName>
    <alternativeName>
        <fullName evidence="16 19">Acetyl-coenzyme A carboxylase biotin carboxylase subunit A</fullName>
    </alternativeName>
</protein>
<dbReference type="UniPathway" id="UPA00655">
    <property type="reaction ID" value="UER00711"/>
</dbReference>
<evidence type="ECO:0000256" key="11">
    <source>
        <dbReference type="ARBA" id="ARBA00022840"/>
    </source>
</evidence>
<evidence type="ECO:0000256" key="19">
    <source>
        <dbReference type="RuleBase" id="RU365063"/>
    </source>
</evidence>
<gene>
    <name evidence="22" type="ORF">CAL15_20960</name>
</gene>
<keyword evidence="23" id="KW-1185">Reference proteome</keyword>
<dbReference type="PROSITE" id="PS50979">
    <property type="entry name" value="BC"/>
    <property type="match status" value="1"/>
</dbReference>
<dbReference type="GO" id="GO:0006633">
    <property type="term" value="P:fatty acid biosynthetic process"/>
    <property type="evidence" value="ECO:0007669"/>
    <property type="project" value="UniProtKB-KW"/>
</dbReference>
<dbReference type="Gene3D" id="3.30.1490.20">
    <property type="entry name" value="ATP-grasp fold, A domain"/>
    <property type="match status" value="1"/>
</dbReference>
<evidence type="ECO:0000256" key="9">
    <source>
        <dbReference type="ARBA" id="ARBA00022741"/>
    </source>
</evidence>
<dbReference type="Gene3D" id="3.40.50.20">
    <property type="match status" value="1"/>
</dbReference>
<feature type="domain" description="Biotin carboxylation" evidence="21">
    <location>
        <begin position="1"/>
        <end position="445"/>
    </location>
</feature>
<evidence type="ECO:0000256" key="5">
    <source>
        <dbReference type="ARBA" id="ARBA00017242"/>
    </source>
</evidence>
<dbReference type="GO" id="GO:2001295">
    <property type="term" value="P:malonyl-CoA biosynthetic process"/>
    <property type="evidence" value="ECO:0007669"/>
    <property type="project" value="UniProtKB-UniPathway"/>
</dbReference>
<evidence type="ECO:0000256" key="18">
    <source>
        <dbReference type="PROSITE-ProRule" id="PRU00409"/>
    </source>
</evidence>
<evidence type="ECO:0000256" key="10">
    <source>
        <dbReference type="ARBA" id="ARBA00022832"/>
    </source>
</evidence>
<dbReference type="NCBIfam" id="NF006367">
    <property type="entry name" value="PRK08591.1"/>
    <property type="match status" value="1"/>
</dbReference>
<dbReference type="EC" id="6.3.4.14" evidence="4 19"/>
<comment type="function">
    <text evidence="1 19">This protein is a component of the acetyl coenzyme A carboxylase complex; first, biotin carboxylase catalyzes the carboxylation of the carrier protein and then the transcarboxylase transfers the carboxyl group to form malonyl-CoA.</text>
</comment>
<keyword evidence="9 18" id="KW-0547">Nucleotide-binding</keyword>
<dbReference type="InterPro" id="IPR004549">
    <property type="entry name" value="Acetyl_CoA_COase_biotin_COase"/>
</dbReference>
<keyword evidence="8" id="KW-0479">Metal-binding</keyword>
<dbReference type="SMART" id="SM00878">
    <property type="entry name" value="Biotin_carb_C"/>
    <property type="match status" value="1"/>
</dbReference>
<dbReference type="Pfam" id="PF00289">
    <property type="entry name" value="Biotin_carb_N"/>
    <property type="match status" value="1"/>
</dbReference>
<dbReference type="PANTHER" id="PTHR48095">
    <property type="entry name" value="PYRUVATE CARBOXYLASE SUBUNIT A"/>
    <property type="match status" value="1"/>
</dbReference>
<dbReference type="Gene3D" id="3.30.470.20">
    <property type="entry name" value="ATP-grasp fold, B domain"/>
    <property type="match status" value="1"/>
</dbReference>
<keyword evidence="7 19" id="KW-0436">Ligase</keyword>
<keyword evidence="14 19" id="KW-0275">Fatty acid biosynthesis</keyword>
<dbReference type="FunFam" id="3.40.50.20:FF:000010">
    <property type="entry name" value="Propionyl-CoA carboxylase subunit alpha"/>
    <property type="match status" value="1"/>
</dbReference>
<evidence type="ECO:0000313" key="23">
    <source>
        <dbReference type="Proteomes" id="UP000194161"/>
    </source>
</evidence>
<dbReference type="NCBIfam" id="TIGR00514">
    <property type="entry name" value="accC"/>
    <property type="match status" value="1"/>
</dbReference>
<evidence type="ECO:0000256" key="12">
    <source>
        <dbReference type="ARBA" id="ARBA00022842"/>
    </source>
</evidence>
<evidence type="ECO:0000313" key="22">
    <source>
        <dbReference type="EMBL" id="ARP96615.1"/>
    </source>
</evidence>
<dbReference type="RefSeq" id="WP_086080263.1">
    <property type="nucleotide sequence ID" value="NZ_CP021111.1"/>
</dbReference>
<evidence type="ECO:0000256" key="1">
    <source>
        <dbReference type="ARBA" id="ARBA00003761"/>
    </source>
</evidence>
<evidence type="ECO:0000256" key="17">
    <source>
        <dbReference type="ARBA" id="ARBA00048600"/>
    </source>
</evidence>